<keyword evidence="2" id="KW-1133">Transmembrane helix</keyword>
<feature type="transmembrane region" description="Helical" evidence="2">
    <location>
        <begin position="470"/>
        <end position="494"/>
    </location>
</feature>
<keyword evidence="2" id="KW-0812">Transmembrane</keyword>
<dbReference type="AlphaFoldDB" id="A0A2K8NSD9"/>
<feature type="transmembrane region" description="Helical" evidence="2">
    <location>
        <begin position="515"/>
        <end position="537"/>
    </location>
</feature>
<feature type="transmembrane region" description="Helical" evidence="2">
    <location>
        <begin position="442"/>
        <end position="464"/>
    </location>
</feature>
<feature type="transmembrane region" description="Helical" evidence="2">
    <location>
        <begin position="274"/>
        <end position="292"/>
    </location>
</feature>
<evidence type="ECO:0000256" key="2">
    <source>
        <dbReference type="SAM" id="Phobius"/>
    </source>
</evidence>
<gene>
    <name evidence="3" type="ORF">ELUMI_v1c00360</name>
</gene>
<dbReference type="EMBL" id="CP024963">
    <property type="protein sequence ID" value="ATZ16765.1"/>
    <property type="molecule type" value="Genomic_DNA"/>
</dbReference>
<feature type="transmembrane region" description="Helical" evidence="2">
    <location>
        <begin position="341"/>
        <end position="364"/>
    </location>
</feature>
<dbReference type="Proteomes" id="UP000232063">
    <property type="component" value="Chromosome"/>
</dbReference>
<feature type="transmembrane region" description="Helical" evidence="2">
    <location>
        <begin position="97"/>
        <end position="114"/>
    </location>
</feature>
<evidence type="ECO:0000313" key="3">
    <source>
        <dbReference type="EMBL" id="ATZ16765.1"/>
    </source>
</evidence>
<feature type="transmembrane region" description="Helical" evidence="2">
    <location>
        <begin position="12"/>
        <end position="34"/>
    </location>
</feature>
<accession>A0A2K8NSD9</accession>
<feature type="transmembrane region" description="Helical" evidence="2">
    <location>
        <begin position="298"/>
        <end position="320"/>
    </location>
</feature>
<feature type="transmembrane region" description="Helical" evidence="2">
    <location>
        <begin position="557"/>
        <end position="579"/>
    </location>
</feature>
<feature type="transmembrane region" description="Helical" evidence="2">
    <location>
        <begin position="153"/>
        <end position="177"/>
    </location>
</feature>
<proteinExistence type="predicted"/>
<feature type="transmembrane region" description="Helical" evidence="2">
    <location>
        <begin position="401"/>
        <end position="421"/>
    </location>
</feature>
<feature type="transmembrane region" description="Helical" evidence="2">
    <location>
        <begin position="46"/>
        <end position="71"/>
    </location>
</feature>
<dbReference type="RefSeq" id="WP_025734530.1">
    <property type="nucleotide sequence ID" value="NZ_CP024963.1"/>
</dbReference>
<dbReference type="KEGG" id="elj:ELUMI_v1c00360"/>
<sequence>MNKHSGFQSVMNAMVGAIMSIVGAVIQFLMIYWILKAYGSSVNGFIRISTALSLAVGSTEGALGIATVVLLMKPMANSDWITANEIISTSKTKYRQSIWIGIVIITAISFLYPLEMAILPSLMNGTPIEMPEIIAISQQGGKAISVPISVWEMVGIIFILGFKQLVSTCFFGIYENIIMADQKSGTKKIIILFTDILVYGAFFLILNKAIDSQEFIHPIIPLIVLIVYGPIRGFMMKLYVKRYYTWIKYYPDFNNYALVNSTNKMFWSNLGQDVLINADLIILFIVLGSSGFKISSSLSLYLLIAFNLRIILTSLILGFREYFTSVLSKNGRLEWESYSKYELYTMVVAATAFIFMSMVSPYIVTGLYGQIIFDDFASRDISALAGQVQVVAQAEKQAVEFIFTSPIFSGIYGGTIALIILMQGQISLIQAKGKFGEVAKSVNIIAVSFLITEAVITFLIATLLKENNTLYIINTLKAFYIIKLFFMSVNYMYLWQYTWRFVTYNSTFKYVISNFLCLIFPIVVSILINILVILPRYPLVLFNAENVFKNSVTFAKLLQIFMFAMIITLGSSLVLPIILRPKVGLFMLLSLPILKQINNASKERTKLKRYEGAEINNIDLFAEQKENVAQEPEKAKNNKNSNSKNSPLFEQYNSFEKPKIYKIKSKSK</sequence>
<keyword evidence="2" id="KW-0472">Membrane</keyword>
<feature type="transmembrane region" description="Helical" evidence="2">
    <location>
        <begin position="189"/>
        <end position="209"/>
    </location>
</feature>
<dbReference type="OrthoDB" id="391558at2"/>
<protein>
    <submittedName>
        <fullName evidence="3">Uncharacterized protein</fullName>
    </submittedName>
</protein>
<reference evidence="3 4" key="1">
    <citation type="submission" date="2017-11" db="EMBL/GenBank/DDBJ databases">
        <title>Genome sequence of Entomoplasma luminosum PIMN-1 (ATCC 49195).</title>
        <authorList>
            <person name="Lo W.-S."/>
            <person name="Gasparich G.E."/>
            <person name="Kuo C.-H."/>
        </authorList>
    </citation>
    <scope>NUCLEOTIDE SEQUENCE [LARGE SCALE GENOMIC DNA]</scope>
    <source>
        <strain evidence="3 4">PIMN-1</strain>
    </source>
</reference>
<keyword evidence="4" id="KW-1185">Reference proteome</keyword>
<evidence type="ECO:0000256" key="1">
    <source>
        <dbReference type="SAM" id="MobiDB-lite"/>
    </source>
</evidence>
<feature type="transmembrane region" description="Helical" evidence="2">
    <location>
        <begin position="215"/>
        <end position="235"/>
    </location>
</feature>
<name>A0A2K8NSD9_9MOLU</name>
<evidence type="ECO:0000313" key="4">
    <source>
        <dbReference type="Proteomes" id="UP000232063"/>
    </source>
</evidence>
<feature type="region of interest" description="Disordered" evidence="1">
    <location>
        <begin position="629"/>
        <end position="653"/>
    </location>
</feature>
<organism evidence="3 4">
    <name type="scientific">Williamsoniiplasma luminosum</name>
    <dbReference type="NCBI Taxonomy" id="214888"/>
    <lineage>
        <taxon>Bacteria</taxon>
        <taxon>Bacillati</taxon>
        <taxon>Mycoplasmatota</taxon>
        <taxon>Mollicutes</taxon>
        <taxon>Entomoplasmatales</taxon>
        <taxon>Williamsoniiplasma</taxon>
    </lineage>
</organism>